<dbReference type="GO" id="GO:0005113">
    <property type="term" value="F:patched binding"/>
    <property type="evidence" value="ECO:0007669"/>
    <property type="project" value="TreeGrafter"/>
</dbReference>
<comment type="similarity">
    <text evidence="4">Belongs to the hedgehog family.</text>
</comment>
<evidence type="ECO:0000256" key="3">
    <source>
        <dbReference type="ARBA" id="ARBA00004496"/>
    </source>
</evidence>
<evidence type="ECO:0000256" key="17">
    <source>
        <dbReference type="ARBA" id="ARBA00023136"/>
    </source>
</evidence>
<keyword evidence="7" id="KW-1003">Cell membrane</keyword>
<dbReference type="SMART" id="SM00306">
    <property type="entry name" value="HintN"/>
    <property type="match status" value="1"/>
</dbReference>
<evidence type="ECO:0000256" key="12">
    <source>
        <dbReference type="ARBA" id="ARBA00022723"/>
    </source>
</evidence>
<keyword evidence="19" id="KW-0539">Nucleus</keyword>
<evidence type="ECO:0000256" key="4">
    <source>
        <dbReference type="ARBA" id="ARBA00010649"/>
    </source>
</evidence>
<evidence type="ECO:0000256" key="24">
    <source>
        <dbReference type="PIRSR" id="PIRSR009400-1"/>
    </source>
</evidence>
<dbReference type="InterPro" id="IPR009045">
    <property type="entry name" value="Zn_M74/Hedgehog-like"/>
</dbReference>
<organism evidence="28 29">
    <name type="scientific">Pseudolycoriella hygida</name>
    <dbReference type="NCBI Taxonomy" id="35572"/>
    <lineage>
        <taxon>Eukaryota</taxon>
        <taxon>Metazoa</taxon>
        <taxon>Ecdysozoa</taxon>
        <taxon>Arthropoda</taxon>
        <taxon>Hexapoda</taxon>
        <taxon>Insecta</taxon>
        <taxon>Pterygota</taxon>
        <taxon>Neoptera</taxon>
        <taxon>Endopterygota</taxon>
        <taxon>Diptera</taxon>
        <taxon>Nematocera</taxon>
        <taxon>Sciaroidea</taxon>
        <taxon>Sciaridae</taxon>
        <taxon>Pseudolycoriella</taxon>
    </lineage>
</organism>
<feature type="binding site" evidence="25">
    <location>
        <position position="98"/>
    </location>
    <ligand>
        <name>Ca(2+)</name>
        <dbReference type="ChEBI" id="CHEBI:29108"/>
        <label>2</label>
    </ligand>
</feature>
<dbReference type="GO" id="GO:0048731">
    <property type="term" value="P:system development"/>
    <property type="evidence" value="ECO:0007669"/>
    <property type="project" value="UniProtKB-ARBA"/>
</dbReference>
<keyword evidence="12 25" id="KW-0479">Metal-binding</keyword>
<dbReference type="GO" id="GO:0007367">
    <property type="term" value="P:segment polarity determination"/>
    <property type="evidence" value="ECO:0007669"/>
    <property type="project" value="UniProtKB-KW"/>
</dbReference>
<reference evidence="28" key="1">
    <citation type="submission" date="2022-07" db="EMBL/GenBank/DDBJ databases">
        <authorList>
            <person name="Trinca V."/>
            <person name="Uliana J.V.C."/>
            <person name="Torres T.T."/>
            <person name="Ward R.J."/>
            <person name="Monesi N."/>
        </authorList>
    </citation>
    <scope>NUCLEOTIDE SEQUENCE</scope>
    <source>
        <strain evidence="28">HSMRA1968</strain>
        <tissue evidence="28">Whole embryos</tissue>
    </source>
</reference>
<dbReference type="GO" id="GO:0001708">
    <property type="term" value="P:cell fate specification"/>
    <property type="evidence" value="ECO:0007669"/>
    <property type="project" value="TreeGrafter"/>
</dbReference>
<evidence type="ECO:0000259" key="27">
    <source>
        <dbReference type="SMART" id="SM00306"/>
    </source>
</evidence>
<dbReference type="GO" id="GO:0016740">
    <property type="term" value="F:transferase activity"/>
    <property type="evidence" value="ECO:0007669"/>
    <property type="project" value="UniProtKB-KW"/>
</dbReference>
<dbReference type="GO" id="GO:0016539">
    <property type="term" value="P:intein-mediated protein splicing"/>
    <property type="evidence" value="ECO:0007669"/>
    <property type="project" value="InterPro"/>
</dbReference>
<dbReference type="InterPro" id="IPR001657">
    <property type="entry name" value="Hedgehog"/>
</dbReference>
<keyword evidence="13" id="KW-0732">Signal</keyword>
<dbReference type="GO" id="GO:0005509">
    <property type="term" value="F:calcium ion binding"/>
    <property type="evidence" value="ECO:0007669"/>
    <property type="project" value="TreeGrafter"/>
</dbReference>
<protein>
    <recommendedName>
        <fullName evidence="5">Protein hedgehog</fullName>
    </recommendedName>
</protein>
<dbReference type="GO" id="GO:0005634">
    <property type="term" value="C:nucleus"/>
    <property type="evidence" value="ECO:0007669"/>
    <property type="project" value="UniProtKB-SubCell"/>
</dbReference>
<keyword evidence="6" id="KW-0217">Developmental protein</keyword>
<dbReference type="PIRSF" id="PIRSF009400">
    <property type="entry name" value="Peptidase_C46"/>
    <property type="match status" value="1"/>
</dbReference>
<feature type="domain" description="Hint" evidence="26">
    <location>
        <begin position="272"/>
        <end position="316"/>
    </location>
</feature>
<feature type="site" description="Involved in cholesterol transfer" evidence="24">
    <location>
        <position position="215"/>
    </location>
</feature>
<evidence type="ECO:0000313" key="28">
    <source>
        <dbReference type="EMBL" id="KAJ6637364.1"/>
    </source>
</evidence>
<keyword evidence="17" id="KW-0472">Membrane</keyword>
<keyword evidence="9" id="KW-0645">Protease</keyword>
<dbReference type="GO" id="GO:0005737">
    <property type="term" value="C:cytoplasm"/>
    <property type="evidence" value="ECO:0007669"/>
    <property type="project" value="UniProtKB-SubCell"/>
</dbReference>
<evidence type="ECO:0000256" key="23">
    <source>
        <dbReference type="ARBA" id="ARBA00048589"/>
    </source>
</evidence>
<name>A0A9Q0MTF2_9DIPT</name>
<dbReference type="InterPro" id="IPR036844">
    <property type="entry name" value="Hint_dom_sf"/>
</dbReference>
<dbReference type="GO" id="GO:0009653">
    <property type="term" value="P:anatomical structure morphogenesis"/>
    <property type="evidence" value="ECO:0007669"/>
    <property type="project" value="UniProtKB-KW"/>
</dbReference>
<evidence type="ECO:0000256" key="13">
    <source>
        <dbReference type="ARBA" id="ARBA00022729"/>
    </source>
</evidence>
<evidence type="ECO:0000256" key="1">
    <source>
        <dbReference type="ARBA" id="ARBA00004123"/>
    </source>
</evidence>
<accession>A0A9Q0MTF2</accession>
<dbReference type="Gene3D" id="3.30.1380.10">
    <property type="match status" value="1"/>
</dbReference>
<dbReference type="InterPro" id="IPR003587">
    <property type="entry name" value="Hint_dom_N"/>
</dbReference>
<evidence type="ECO:0000256" key="19">
    <source>
        <dbReference type="ARBA" id="ARBA00023242"/>
    </source>
</evidence>
<dbReference type="InterPro" id="IPR003586">
    <property type="entry name" value="Hint_dom_C"/>
</dbReference>
<dbReference type="GO" id="GO:0016015">
    <property type="term" value="F:morphogen activity"/>
    <property type="evidence" value="ECO:0007669"/>
    <property type="project" value="UniProtKB-KW"/>
</dbReference>
<dbReference type="CDD" id="cd00081">
    <property type="entry name" value="Hint"/>
    <property type="match status" value="1"/>
</dbReference>
<evidence type="ECO:0000256" key="6">
    <source>
        <dbReference type="ARBA" id="ARBA00022473"/>
    </source>
</evidence>
<feature type="site" description="Cleavage; by autolysis" evidence="24">
    <location>
        <begin position="169"/>
        <end position="170"/>
    </location>
</feature>
<keyword evidence="14" id="KW-0378">Hydrolase</keyword>
<evidence type="ECO:0000256" key="10">
    <source>
        <dbReference type="ARBA" id="ARBA00022679"/>
    </source>
</evidence>
<evidence type="ECO:0000259" key="26">
    <source>
        <dbReference type="SMART" id="SM00305"/>
    </source>
</evidence>
<dbReference type="GO" id="GO:0016540">
    <property type="term" value="P:protein autoprocessing"/>
    <property type="evidence" value="ECO:0007669"/>
    <property type="project" value="InterPro"/>
</dbReference>
<feature type="binding site" evidence="25">
    <location>
        <position position="61"/>
    </location>
    <ligand>
        <name>Ca(2+)</name>
        <dbReference type="ChEBI" id="CHEBI:29108"/>
        <label>1</label>
    </ligand>
</feature>
<feature type="site" description="Essential for auto-cleavage" evidence="24">
    <location>
        <position position="241"/>
    </location>
</feature>
<dbReference type="InterPro" id="IPR050387">
    <property type="entry name" value="Hedgehog_Signaling"/>
</dbReference>
<dbReference type="GO" id="GO:0007224">
    <property type="term" value="P:smoothened signaling pathway"/>
    <property type="evidence" value="ECO:0007669"/>
    <property type="project" value="TreeGrafter"/>
</dbReference>
<comment type="subcellular location">
    <subcellularLocation>
        <location evidence="2">Cell membrane</location>
        <topology evidence="2">Lipid-anchor</topology>
    </subcellularLocation>
    <subcellularLocation>
        <location evidence="3">Cytoplasm</location>
    </subcellularLocation>
    <subcellularLocation>
        <location evidence="1">Nucleus</location>
    </subcellularLocation>
</comment>
<keyword evidence="25" id="KW-0862">Zinc</keyword>
<dbReference type="SUPFAM" id="SSF55166">
    <property type="entry name" value="Hedgehog/DD-peptidase"/>
    <property type="match status" value="1"/>
</dbReference>
<dbReference type="NCBIfam" id="TIGR01445">
    <property type="entry name" value="intein_Nterm"/>
    <property type="match status" value="1"/>
</dbReference>
<feature type="site" description="Involved in auto-cleavage" evidence="24">
    <location>
        <position position="238"/>
    </location>
</feature>
<dbReference type="PANTHER" id="PTHR11889:SF31">
    <property type="entry name" value="PROTEIN HEDGEHOG"/>
    <property type="match status" value="1"/>
</dbReference>
<feature type="domain" description="Hint" evidence="27">
    <location>
        <begin position="168"/>
        <end position="271"/>
    </location>
</feature>
<feature type="binding site" evidence="25">
    <location>
        <position position="62"/>
    </location>
    <ligand>
        <name>Ca(2+)</name>
        <dbReference type="ChEBI" id="CHEBI:29108"/>
        <label>2</label>
    </ligand>
</feature>
<evidence type="ECO:0000256" key="16">
    <source>
        <dbReference type="ARBA" id="ARBA00022837"/>
    </source>
</evidence>
<proteinExistence type="inferred from homology"/>
<sequence length="375" mass="41915">GIGGPRRSRQVSPLVFKQHVPNVSENTIGASGVIEGKISRHDKKFNDLVPNYNLDIIFKDEEGSGADRFMTQRCKEKLNTLAVSVMNTWPGVRLRVIEGWDEEGHHGIDSLHYEGRAVDITTSDRDRGKNGMLARLAVEAGFDWVYYESRAHVHCSVKSDSTQSSHSSGCFTGNSTVITSTGGVRRLDELNVGEKVLSMDKYGHAVYSEVLMFLDRNEHETREFVKIETDGGAVISVTPAHLLMVWKTTLKQTKFIFAEQVEEDDFVLVNVNGTLEPRRVTKVSSELSKGVYAPLTEEGTIVVNSITASCYALVDSQSIAHWSFMPVRAYNLVKNYFADESSSKTSSIQSGVHWYAKTLYAIKDYLLPSDWIYQT</sequence>
<evidence type="ECO:0000256" key="21">
    <source>
        <dbReference type="ARBA" id="ARBA00023301"/>
    </source>
</evidence>
<evidence type="ECO:0000256" key="2">
    <source>
        <dbReference type="ARBA" id="ARBA00004193"/>
    </source>
</evidence>
<dbReference type="GO" id="GO:0008233">
    <property type="term" value="F:peptidase activity"/>
    <property type="evidence" value="ECO:0007669"/>
    <property type="project" value="UniProtKB-KW"/>
</dbReference>
<dbReference type="SUPFAM" id="SSF51294">
    <property type="entry name" value="Hedgehog/intein (Hint) domain"/>
    <property type="match status" value="1"/>
</dbReference>
<dbReference type="OrthoDB" id="5212at2759"/>
<evidence type="ECO:0000256" key="11">
    <source>
        <dbReference type="ARBA" id="ARBA00022716"/>
    </source>
</evidence>
<evidence type="ECO:0000256" key="25">
    <source>
        <dbReference type="PIRSR" id="PIRSR009400-2"/>
    </source>
</evidence>
<dbReference type="InterPro" id="IPR000320">
    <property type="entry name" value="Hedgehog_signalling_dom"/>
</dbReference>
<dbReference type="Proteomes" id="UP001151699">
    <property type="component" value="Chromosome X"/>
</dbReference>
<comment type="catalytic activity">
    <reaction evidence="23">
        <text>glycyl-L-cysteinyl-[protein] + cholesterol + H(+) = [protein]-C-terminal glycyl cholesterol ester + N-terminal L-cysteinyl-[protein]</text>
        <dbReference type="Rhea" id="RHEA:59504"/>
        <dbReference type="Rhea" id="RHEA-COMP:12707"/>
        <dbReference type="Rhea" id="RHEA-COMP:15369"/>
        <dbReference type="Rhea" id="RHEA-COMP:15374"/>
        <dbReference type="ChEBI" id="CHEBI:15378"/>
        <dbReference type="ChEBI" id="CHEBI:16113"/>
        <dbReference type="ChEBI" id="CHEBI:65250"/>
        <dbReference type="ChEBI" id="CHEBI:143135"/>
        <dbReference type="ChEBI" id="CHEBI:143140"/>
    </reaction>
    <physiologicalReaction direction="left-to-right" evidence="23">
        <dbReference type="Rhea" id="RHEA:59505"/>
    </physiologicalReaction>
</comment>
<dbReference type="GO" id="GO:0007267">
    <property type="term" value="P:cell-cell signaling"/>
    <property type="evidence" value="ECO:0007669"/>
    <property type="project" value="InterPro"/>
</dbReference>
<comment type="caution">
    <text evidence="28">The sequence shown here is derived from an EMBL/GenBank/DDBJ whole genome shotgun (WGS) entry which is preliminary data.</text>
</comment>
<keyword evidence="10" id="KW-0808">Transferase</keyword>
<gene>
    <name evidence="28" type="primary">hh</name>
    <name evidence="28" type="ORF">Bhyg_10094</name>
</gene>
<dbReference type="FunFam" id="2.170.16.10:FF:000001">
    <property type="entry name" value="Indian hedgehog"/>
    <property type="match status" value="1"/>
</dbReference>
<feature type="binding site" evidence="25">
    <location>
        <position position="101"/>
    </location>
    <ligand>
        <name>Ca(2+)</name>
        <dbReference type="ChEBI" id="CHEBI:29108"/>
        <label>2</label>
    </ligand>
</feature>
<keyword evidence="18" id="KW-0564">Palmitate</keyword>
<dbReference type="GO" id="GO:0010468">
    <property type="term" value="P:regulation of gene expression"/>
    <property type="evidence" value="ECO:0007669"/>
    <property type="project" value="TreeGrafter"/>
</dbReference>
<evidence type="ECO:0000256" key="5">
    <source>
        <dbReference type="ARBA" id="ARBA00021970"/>
    </source>
</evidence>
<evidence type="ECO:0000256" key="20">
    <source>
        <dbReference type="ARBA" id="ARBA00023288"/>
    </source>
</evidence>
<dbReference type="EMBL" id="WJQU01000003">
    <property type="protein sequence ID" value="KAJ6637364.1"/>
    <property type="molecule type" value="Genomic_DNA"/>
</dbReference>
<evidence type="ECO:0000256" key="7">
    <source>
        <dbReference type="ARBA" id="ARBA00022475"/>
    </source>
</evidence>
<keyword evidence="20" id="KW-0449">Lipoprotein</keyword>
<feature type="non-terminal residue" evidence="28">
    <location>
        <position position="1"/>
    </location>
</feature>
<dbReference type="FunFam" id="3.30.1380.10:FF:000001">
    <property type="entry name" value="Indian hedgehog"/>
    <property type="match status" value="1"/>
</dbReference>
<dbReference type="Gene3D" id="2.170.16.10">
    <property type="entry name" value="Hedgehog/Intein (Hint) domain"/>
    <property type="match status" value="1"/>
</dbReference>
<dbReference type="GO" id="GO:0005615">
    <property type="term" value="C:extracellular space"/>
    <property type="evidence" value="ECO:0007669"/>
    <property type="project" value="TreeGrafter"/>
</dbReference>
<evidence type="ECO:0000256" key="14">
    <source>
        <dbReference type="ARBA" id="ARBA00022801"/>
    </source>
</evidence>
<keyword evidence="16 25" id="KW-0106">Calcium</keyword>
<dbReference type="PANTHER" id="PTHR11889">
    <property type="entry name" value="HEDGEHOG"/>
    <property type="match status" value="1"/>
</dbReference>
<dbReference type="InterPro" id="IPR001767">
    <property type="entry name" value="Hedgehog_Hint"/>
</dbReference>
<dbReference type="SMART" id="SM00305">
    <property type="entry name" value="HintC"/>
    <property type="match status" value="1"/>
</dbReference>
<keyword evidence="15" id="KW-0068">Autocatalytic cleavage</keyword>
<dbReference type="Pfam" id="PF01085">
    <property type="entry name" value="HH_signal"/>
    <property type="match status" value="1"/>
</dbReference>
<keyword evidence="11" id="KW-0709">Segmentation polarity protein</keyword>
<feature type="binding site" evidence="25">
    <location>
        <position position="112"/>
    </location>
    <ligand>
        <name>Zn(2+)</name>
        <dbReference type="ChEBI" id="CHEBI:29105"/>
    </ligand>
</feature>
<evidence type="ECO:0000256" key="22">
    <source>
        <dbReference type="ARBA" id="ARBA00045369"/>
    </source>
</evidence>
<comment type="function">
    <text evidence="22">The C-terminal part of the hedgehog protein precursor displays an autoproteolysis activity that results in the cleavage of the full-length protein into two parts (N-product and C-product). In addition, the C-terminal part displays a cholesterol transferase activity that results by the covalent attachment of a cholesterol moiety to the C-terminal of the newly generated N-product. Once cleaved, the C-product has no signaling activity and diffuses from the cell.</text>
</comment>
<evidence type="ECO:0000313" key="29">
    <source>
        <dbReference type="Proteomes" id="UP001151699"/>
    </source>
</evidence>
<feature type="non-terminal residue" evidence="28">
    <location>
        <position position="375"/>
    </location>
</feature>
<feature type="binding site" evidence="25">
    <location>
        <position position="62"/>
    </location>
    <ligand>
        <name>Ca(2+)</name>
        <dbReference type="ChEBI" id="CHEBI:29108"/>
        <label>1</label>
    </ligand>
</feature>
<dbReference type="AlphaFoldDB" id="A0A9Q0MTF2"/>
<feature type="binding site" evidence="25">
    <location>
        <position position="154"/>
    </location>
    <ligand>
        <name>Zn(2+)</name>
        <dbReference type="ChEBI" id="CHEBI:29105"/>
    </ligand>
</feature>
<keyword evidence="21" id="KW-0504">Morphogen</keyword>
<dbReference type="Pfam" id="PF01079">
    <property type="entry name" value="Hint"/>
    <property type="match status" value="1"/>
</dbReference>
<keyword evidence="29" id="KW-1185">Reference proteome</keyword>
<dbReference type="GO" id="GO:0005886">
    <property type="term" value="C:plasma membrane"/>
    <property type="evidence" value="ECO:0007669"/>
    <property type="project" value="UniProtKB-SubCell"/>
</dbReference>
<evidence type="ECO:0000256" key="18">
    <source>
        <dbReference type="ARBA" id="ARBA00023139"/>
    </source>
</evidence>
<dbReference type="PRINTS" id="PR00632">
    <property type="entry name" value="SONICHHOG"/>
</dbReference>
<evidence type="ECO:0000256" key="8">
    <source>
        <dbReference type="ARBA" id="ARBA00022490"/>
    </source>
</evidence>
<evidence type="ECO:0000256" key="15">
    <source>
        <dbReference type="ARBA" id="ARBA00022813"/>
    </source>
</evidence>
<feature type="binding site" evidence="25">
    <location>
        <position position="119"/>
    </location>
    <ligand>
        <name>Zn(2+)</name>
        <dbReference type="ChEBI" id="CHEBI:29105"/>
    </ligand>
</feature>
<dbReference type="InterPro" id="IPR006141">
    <property type="entry name" value="Intein_N"/>
</dbReference>
<evidence type="ECO:0000256" key="9">
    <source>
        <dbReference type="ARBA" id="ARBA00022670"/>
    </source>
</evidence>
<feature type="binding site" evidence="25">
    <location>
        <position position="67"/>
    </location>
    <ligand>
        <name>Ca(2+)</name>
        <dbReference type="ChEBI" id="CHEBI:29108"/>
        <label>1</label>
    </ligand>
</feature>
<keyword evidence="8" id="KW-0963">Cytoplasm</keyword>
<dbReference type="PROSITE" id="PS50817">
    <property type="entry name" value="INTEIN_N_TER"/>
    <property type="match status" value="1"/>
</dbReference>
<feature type="binding site" evidence="25">
    <location>
        <position position="98"/>
    </location>
    <ligand>
        <name>Ca(2+)</name>
        <dbReference type="ChEBI" id="CHEBI:29108"/>
        <label>1</label>
    </ligand>
</feature>